<dbReference type="SUPFAM" id="SSF53383">
    <property type="entry name" value="PLP-dependent transferases"/>
    <property type="match status" value="1"/>
</dbReference>
<dbReference type="EMBL" id="CP022657">
    <property type="protein sequence ID" value="ASS74814.1"/>
    <property type="molecule type" value="Genomic_DNA"/>
</dbReference>
<dbReference type="Pfam" id="PF01053">
    <property type="entry name" value="Cys_Met_Meta_PP"/>
    <property type="match status" value="1"/>
</dbReference>
<organism evidence="13 14">
    <name type="scientific">Tumebacillus algifaecis</name>
    <dbReference type="NCBI Taxonomy" id="1214604"/>
    <lineage>
        <taxon>Bacteria</taxon>
        <taxon>Bacillati</taxon>
        <taxon>Bacillota</taxon>
        <taxon>Bacilli</taxon>
        <taxon>Bacillales</taxon>
        <taxon>Alicyclobacillaceae</taxon>
        <taxon>Tumebacillus</taxon>
    </lineage>
</organism>
<gene>
    <name evidence="13" type="primary">megL</name>
    <name evidence="13" type="ORF">CIG75_07365</name>
</gene>
<evidence type="ECO:0000256" key="3">
    <source>
        <dbReference type="ARBA" id="ARBA00012222"/>
    </source>
</evidence>
<name>A0A223D0A7_9BACL</name>
<dbReference type="GO" id="GO:0009086">
    <property type="term" value="P:methionine biosynthetic process"/>
    <property type="evidence" value="ECO:0007669"/>
    <property type="project" value="UniProtKB-ARBA"/>
</dbReference>
<dbReference type="FunFam" id="3.40.640.10:FF:000046">
    <property type="entry name" value="Cystathionine gamma-lyase"/>
    <property type="match status" value="1"/>
</dbReference>
<dbReference type="CDD" id="cd00614">
    <property type="entry name" value="CGS_like"/>
    <property type="match status" value="1"/>
</dbReference>
<accession>A0A223D0A7</accession>
<proteinExistence type="inferred from homology"/>
<dbReference type="GO" id="GO:0030170">
    <property type="term" value="F:pyridoxal phosphate binding"/>
    <property type="evidence" value="ECO:0007669"/>
    <property type="project" value="InterPro"/>
</dbReference>
<evidence type="ECO:0000256" key="7">
    <source>
        <dbReference type="ARBA" id="ARBA00047175"/>
    </source>
</evidence>
<evidence type="ECO:0000256" key="1">
    <source>
        <dbReference type="ARBA" id="ARBA00001933"/>
    </source>
</evidence>
<evidence type="ECO:0000256" key="6">
    <source>
        <dbReference type="ARBA" id="ARBA00023239"/>
    </source>
</evidence>
<keyword evidence="6 13" id="KW-0456">Lyase</keyword>
<dbReference type="InterPro" id="IPR054542">
    <property type="entry name" value="Cys_met_metab_PP"/>
</dbReference>
<dbReference type="FunFam" id="3.90.1150.10:FF:000033">
    <property type="entry name" value="Cystathionine gamma-synthase"/>
    <property type="match status" value="1"/>
</dbReference>
<dbReference type="EC" id="4.4.1.2" evidence="7"/>
<evidence type="ECO:0000256" key="5">
    <source>
        <dbReference type="ARBA" id="ARBA00022898"/>
    </source>
</evidence>
<evidence type="ECO:0000256" key="2">
    <source>
        <dbReference type="ARBA" id="ARBA00008667"/>
    </source>
</evidence>
<evidence type="ECO:0000256" key="9">
    <source>
        <dbReference type="ARBA" id="ARBA00048780"/>
    </source>
</evidence>
<dbReference type="RefSeq" id="WP_094236064.1">
    <property type="nucleotide sequence ID" value="NZ_CP022657.1"/>
</dbReference>
<dbReference type="GO" id="GO:0018826">
    <property type="term" value="F:methionine gamma-lyase activity"/>
    <property type="evidence" value="ECO:0007669"/>
    <property type="project" value="UniProtKB-EC"/>
</dbReference>
<evidence type="ECO:0000313" key="13">
    <source>
        <dbReference type="EMBL" id="ASS74814.1"/>
    </source>
</evidence>
<evidence type="ECO:0000256" key="8">
    <source>
        <dbReference type="ARBA" id="ARBA00047199"/>
    </source>
</evidence>
<dbReference type="PROSITE" id="PS00868">
    <property type="entry name" value="CYS_MET_METAB_PP"/>
    <property type="match status" value="1"/>
</dbReference>
<dbReference type="Proteomes" id="UP000214688">
    <property type="component" value="Chromosome"/>
</dbReference>
<dbReference type="EC" id="4.4.1.11" evidence="3"/>
<keyword evidence="14" id="KW-1185">Reference proteome</keyword>
<dbReference type="OrthoDB" id="9803887at2"/>
<evidence type="ECO:0000313" key="14">
    <source>
        <dbReference type="Proteomes" id="UP000214688"/>
    </source>
</evidence>
<dbReference type="GO" id="GO:0019346">
    <property type="term" value="P:transsulfuration"/>
    <property type="evidence" value="ECO:0007669"/>
    <property type="project" value="InterPro"/>
</dbReference>
<dbReference type="KEGG" id="tab:CIG75_07365"/>
<keyword evidence="5 11" id="KW-0663">Pyridoxal phosphate</keyword>
<dbReference type="NCBIfam" id="TIGR01328">
    <property type="entry name" value="met_gam_lyase"/>
    <property type="match status" value="1"/>
</dbReference>
<comment type="similarity">
    <text evidence="2">Belongs to the trans-sulfuration enzymes family. L-methionine gamma-lyase subfamily.</text>
</comment>
<evidence type="ECO:0000256" key="12">
    <source>
        <dbReference type="RuleBase" id="RU362118"/>
    </source>
</evidence>
<dbReference type="GO" id="GO:0047982">
    <property type="term" value="F:homocysteine desulfhydrase activity"/>
    <property type="evidence" value="ECO:0007669"/>
    <property type="project" value="UniProtKB-EC"/>
</dbReference>
<comment type="catalytic activity">
    <reaction evidence="9">
        <text>L-homocysteine + H2O = 2-oxobutanoate + hydrogen sulfide + NH4(+) + H(+)</text>
        <dbReference type="Rhea" id="RHEA:14501"/>
        <dbReference type="ChEBI" id="CHEBI:15377"/>
        <dbReference type="ChEBI" id="CHEBI:15378"/>
        <dbReference type="ChEBI" id="CHEBI:16763"/>
        <dbReference type="ChEBI" id="CHEBI:28938"/>
        <dbReference type="ChEBI" id="CHEBI:29919"/>
        <dbReference type="ChEBI" id="CHEBI:58199"/>
        <dbReference type="EC" id="4.4.1.2"/>
    </reaction>
    <physiologicalReaction direction="left-to-right" evidence="9">
        <dbReference type="Rhea" id="RHEA:14502"/>
    </physiologicalReaction>
</comment>
<evidence type="ECO:0000256" key="11">
    <source>
        <dbReference type="PIRSR" id="PIRSR001434-2"/>
    </source>
</evidence>
<reference evidence="13 14" key="1">
    <citation type="journal article" date="2015" name="Int. J. Syst. Evol. Microbiol.">
        <title>Tumebacillus algifaecis sp. nov., isolated from decomposing algal scum.</title>
        <authorList>
            <person name="Wu Y.F."/>
            <person name="Zhang B."/>
            <person name="Xing P."/>
            <person name="Wu Q.L."/>
            <person name="Liu S.J."/>
        </authorList>
    </citation>
    <scope>NUCLEOTIDE SEQUENCE [LARGE SCALE GENOMIC DNA]</scope>
    <source>
        <strain evidence="13 14">THMBR28</strain>
    </source>
</reference>
<dbReference type="InterPro" id="IPR015424">
    <property type="entry name" value="PyrdxlP-dep_Trfase"/>
</dbReference>
<evidence type="ECO:0000256" key="4">
    <source>
        <dbReference type="ARBA" id="ARBA00019040"/>
    </source>
</evidence>
<sequence length="396" mass="42621">MNVKKDEKGFSTRCIQPNGEQVDAFGSLVPPIYMSSTFVFPSAEAGGARFAGTENGMIYSRLGNPTVEALERTVAELEGGEAGVAFGSGMGAISAVVLAMVESGDHVLCSDGLYGCTFGFLTLLKRKFQVDFSLAEMVDEAALRRAMRPQTKVVFVESPINPTMKLVDLEMVSRVAHEYGAQVVVDNTFLTPYLQRPLELGCDVVVHSATKYLGGHGDLLGGVAVGRTDFMEEMRMSTLKDLGAVMSPMDAWLILRGLKTLPLRMERHCANAERVALFLQQHPKVNKVLFPGLDDFPQQELAAKQMKGPGGMISFEVESLEAGGTVMNAVRVAKLAVSLGETTTLISHPASMTHAVIPAEVRQQEMGIADGLIRLSVGLEDAQDVIADLEQALGKL</sequence>
<dbReference type="Gene3D" id="3.40.640.10">
    <property type="entry name" value="Type I PLP-dependent aspartate aminotransferase-like (Major domain)"/>
    <property type="match status" value="1"/>
</dbReference>
<dbReference type="InterPro" id="IPR006237">
    <property type="entry name" value="L-Met_gamma_lys"/>
</dbReference>
<protein>
    <recommendedName>
        <fullName evidence="4">L-methionine gamma-lyase</fullName>
        <ecNumber evidence="3">4.4.1.11</ecNumber>
        <ecNumber evidence="7">4.4.1.2</ecNumber>
    </recommendedName>
    <alternativeName>
        <fullName evidence="8">Homocysteine desulfhydrase</fullName>
    </alternativeName>
</protein>
<dbReference type="InterPro" id="IPR015421">
    <property type="entry name" value="PyrdxlP-dep_Trfase_major"/>
</dbReference>
<comment type="cofactor">
    <cofactor evidence="1 12">
        <name>pyridoxal 5'-phosphate</name>
        <dbReference type="ChEBI" id="CHEBI:597326"/>
    </cofactor>
</comment>
<feature type="modified residue" description="N6-(pyridoxal phosphate)lysine" evidence="11">
    <location>
        <position position="211"/>
    </location>
</feature>
<dbReference type="PANTHER" id="PTHR11808:SF80">
    <property type="entry name" value="CYSTATHIONINE GAMMA-LYASE"/>
    <property type="match status" value="1"/>
</dbReference>
<comment type="catalytic activity">
    <reaction evidence="10">
        <text>L-methionine + H2O = methanethiol + 2-oxobutanoate + NH4(+)</text>
        <dbReference type="Rhea" id="RHEA:23800"/>
        <dbReference type="ChEBI" id="CHEBI:15377"/>
        <dbReference type="ChEBI" id="CHEBI:16007"/>
        <dbReference type="ChEBI" id="CHEBI:16763"/>
        <dbReference type="ChEBI" id="CHEBI:28938"/>
        <dbReference type="ChEBI" id="CHEBI:57844"/>
        <dbReference type="EC" id="4.4.1.11"/>
    </reaction>
    <physiologicalReaction direction="left-to-right" evidence="10">
        <dbReference type="Rhea" id="RHEA:23801"/>
    </physiologicalReaction>
</comment>
<dbReference type="Gene3D" id="3.90.1150.10">
    <property type="entry name" value="Aspartate Aminotransferase, domain 1"/>
    <property type="match status" value="1"/>
</dbReference>
<dbReference type="InterPro" id="IPR000277">
    <property type="entry name" value="Cys/Met-Metab_PyrdxlP-dep_enz"/>
</dbReference>
<dbReference type="PANTHER" id="PTHR11808">
    <property type="entry name" value="TRANS-SULFURATION ENZYME FAMILY MEMBER"/>
    <property type="match status" value="1"/>
</dbReference>
<dbReference type="GO" id="GO:0005737">
    <property type="term" value="C:cytoplasm"/>
    <property type="evidence" value="ECO:0007669"/>
    <property type="project" value="TreeGrafter"/>
</dbReference>
<dbReference type="InterPro" id="IPR015422">
    <property type="entry name" value="PyrdxlP-dep_Trfase_small"/>
</dbReference>
<dbReference type="PIRSF" id="PIRSF001434">
    <property type="entry name" value="CGS"/>
    <property type="match status" value="1"/>
</dbReference>
<dbReference type="AlphaFoldDB" id="A0A223D0A7"/>
<evidence type="ECO:0000256" key="10">
    <source>
        <dbReference type="ARBA" id="ARBA00052699"/>
    </source>
</evidence>